<dbReference type="InterPro" id="IPR027619">
    <property type="entry name" value="C-S_lyase_PatB-like"/>
</dbReference>
<evidence type="ECO:0000313" key="8">
    <source>
        <dbReference type="Proteomes" id="UP000220840"/>
    </source>
</evidence>
<dbReference type="GO" id="GO:0047804">
    <property type="term" value="F:cysteine-S-conjugate beta-lyase activity"/>
    <property type="evidence" value="ECO:0007669"/>
    <property type="project" value="UniProtKB-EC"/>
</dbReference>
<name>A0A2A7MG28_9CLOT</name>
<dbReference type="InterPro" id="IPR015421">
    <property type="entry name" value="PyrdxlP-dep_Trfase_major"/>
</dbReference>
<dbReference type="Proteomes" id="UP000220840">
    <property type="component" value="Unassembled WGS sequence"/>
</dbReference>
<evidence type="ECO:0000313" key="7">
    <source>
        <dbReference type="EMBL" id="PEG30694.1"/>
    </source>
</evidence>
<protein>
    <recommendedName>
        <fullName evidence="2">cysteine-S-conjugate beta-lyase</fullName>
        <ecNumber evidence="2">4.4.1.13</ecNumber>
    </recommendedName>
</protein>
<comment type="similarity">
    <text evidence="5">Belongs to the class-II pyridoxal-phosphate-dependent aminotransferase family. MalY/PatB cystathionine beta-lyase subfamily.</text>
</comment>
<dbReference type="Gene3D" id="3.40.640.10">
    <property type="entry name" value="Type I PLP-dependent aspartate aminotransferase-like (Major domain)"/>
    <property type="match status" value="1"/>
</dbReference>
<dbReference type="InterPro" id="IPR015422">
    <property type="entry name" value="PyrdxlP-dep_Trfase_small"/>
</dbReference>
<evidence type="ECO:0000256" key="4">
    <source>
        <dbReference type="ARBA" id="ARBA00023239"/>
    </source>
</evidence>
<dbReference type="PANTHER" id="PTHR43525:SF1">
    <property type="entry name" value="PROTEIN MALY"/>
    <property type="match status" value="1"/>
</dbReference>
<dbReference type="GO" id="GO:0030170">
    <property type="term" value="F:pyridoxal phosphate binding"/>
    <property type="evidence" value="ECO:0007669"/>
    <property type="project" value="InterPro"/>
</dbReference>
<keyword evidence="4" id="KW-0456">Lyase</keyword>
<dbReference type="CDD" id="cd00609">
    <property type="entry name" value="AAT_like"/>
    <property type="match status" value="1"/>
</dbReference>
<evidence type="ECO:0000256" key="3">
    <source>
        <dbReference type="ARBA" id="ARBA00022898"/>
    </source>
</evidence>
<dbReference type="Pfam" id="PF00155">
    <property type="entry name" value="Aminotran_1_2"/>
    <property type="match status" value="1"/>
</dbReference>
<reference evidence="7 8" key="1">
    <citation type="submission" date="2017-10" db="EMBL/GenBank/DDBJ databases">
        <title>Effective Description of Clostridium neonatale sp. nov. linked to necrotizing enterocolitis in neonates and a clarification of species assignable to the genus Clostridium (Prazmowski 1880) emend. Lawson and Rainey 2016.</title>
        <authorList>
            <person name="Bernard K."/>
            <person name="Burdz T."/>
            <person name="Wiebe D."/>
            <person name="Balcewich B."/>
            <person name="Alfa M."/>
            <person name="Bernier A.-M."/>
        </authorList>
    </citation>
    <scope>NUCLEOTIDE SEQUENCE [LARGE SCALE GENOMIC DNA]</scope>
    <source>
        <strain evidence="7 8">LCDC99A005</strain>
    </source>
</reference>
<dbReference type="GO" id="GO:0008483">
    <property type="term" value="F:transaminase activity"/>
    <property type="evidence" value="ECO:0007669"/>
    <property type="project" value="UniProtKB-KW"/>
</dbReference>
<dbReference type="SUPFAM" id="SSF53383">
    <property type="entry name" value="PLP-dependent transferases"/>
    <property type="match status" value="1"/>
</dbReference>
<dbReference type="InterPro" id="IPR051798">
    <property type="entry name" value="Class-II_PLP-Dep_Aminotrans"/>
</dbReference>
<keyword evidence="7" id="KW-0032">Aminotransferase</keyword>
<dbReference type="InterPro" id="IPR015424">
    <property type="entry name" value="PyrdxlP-dep_Trfase"/>
</dbReference>
<evidence type="ECO:0000259" key="6">
    <source>
        <dbReference type="Pfam" id="PF00155"/>
    </source>
</evidence>
<evidence type="ECO:0000256" key="2">
    <source>
        <dbReference type="ARBA" id="ARBA00012224"/>
    </source>
</evidence>
<dbReference type="OrthoDB" id="9802872at2"/>
<dbReference type="Gene3D" id="3.90.1150.10">
    <property type="entry name" value="Aspartate Aminotransferase, domain 1"/>
    <property type="match status" value="1"/>
</dbReference>
<evidence type="ECO:0000256" key="5">
    <source>
        <dbReference type="ARBA" id="ARBA00037974"/>
    </source>
</evidence>
<dbReference type="InterPro" id="IPR004839">
    <property type="entry name" value="Aminotransferase_I/II_large"/>
</dbReference>
<dbReference type="EMBL" id="PDCJ01000001">
    <property type="protein sequence ID" value="PEG30694.1"/>
    <property type="molecule type" value="Genomic_DNA"/>
</dbReference>
<proteinExistence type="inferred from homology"/>
<keyword evidence="7" id="KW-0808">Transferase</keyword>
<keyword evidence="3" id="KW-0663">Pyridoxal phosphate</keyword>
<sequence>MEYDFQTLVSRKGLGSAKWNIIEGLKDDGEEEVIPFSVADMEFKNAPEIIEGLKEYVDSAIYGYTEATKKYYDSVCSWMEKRHDYKIEPEWIVEFPGVVPALHIIVQALTNINDGVIVMTPVYYPFYKVINIHGRKIIKNQLIYDKGKYAIDFKDLEEKASREDTKLIILCNPHNPVGRVWTIDELKKVGEICIKNNVLVISDEIHFDLIMEEYKHTVFSTISKEFEENSIICTAPSKTFNLAGLQVSNIIIANKNIREIVKKEREKSGFPRLNTFGFKACELAYTKCENWLDELLKVLNENRKFVKEFLNKNIPEVQVIPLEGTYLQWLDFRKLESDYVKLQDFMENEAKLFLDEGYIFGKEGQGFERINIACPKHILEKSLNRFLEAVNRVYKK</sequence>
<feature type="domain" description="Aminotransferase class I/classII large" evidence="6">
    <location>
        <begin position="32"/>
        <end position="377"/>
    </location>
</feature>
<comment type="caution">
    <text evidence="7">The sequence shown here is derived from an EMBL/GenBank/DDBJ whole genome shotgun (WGS) entry which is preliminary data.</text>
</comment>
<gene>
    <name evidence="7" type="ORF">CQ394_02940</name>
</gene>
<accession>A0A2A7MG28</accession>
<dbReference type="RefSeq" id="WP_058294864.1">
    <property type="nucleotide sequence ID" value="NZ_CAMRXJ010000071.1"/>
</dbReference>
<dbReference type="PANTHER" id="PTHR43525">
    <property type="entry name" value="PROTEIN MALY"/>
    <property type="match status" value="1"/>
</dbReference>
<dbReference type="NCBIfam" id="TIGR04350">
    <property type="entry name" value="C_S_lyase_PatB"/>
    <property type="match status" value="1"/>
</dbReference>
<organism evidence="7 8">
    <name type="scientific">Clostridium neonatale</name>
    <dbReference type="NCBI Taxonomy" id="137838"/>
    <lineage>
        <taxon>Bacteria</taxon>
        <taxon>Bacillati</taxon>
        <taxon>Bacillota</taxon>
        <taxon>Clostridia</taxon>
        <taxon>Eubacteriales</taxon>
        <taxon>Clostridiaceae</taxon>
        <taxon>Clostridium</taxon>
    </lineage>
</organism>
<keyword evidence="8" id="KW-1185">Reference proteome</keyword>
<comment type="cofactor">
    <cofactor evidence="1">
        <name>pyridoxal 5'-phosphate</name>
        <dbReference type="ChEBI" id="CHEBI:597326"/>
    </cofactor>
</comment>
<dbReference type="EC" id="4.4.1.13" evidence="2"/>
<evidence type="ECO:0000256" key="1">
    <source>
        <dbReference type="ARBA" id="ARBA00001933"/>
    </source>
</evidence>
<dbReference type="AlphaFoldDB" id="A0A2A7MG28"/>
<dbReference type="STRING" id="137838.GCA_001458595_02048"/>